<dbReference type="EMBL" id="BK014758">
    <property type="protein sequence ID" value="DAD74343.1"/>
    <property type="molecule type" value="Genomic_DNA"/>
</dbReference>
<accession>A0A8S5LWW7</accession>
<protein>
    <submittedName>
        <fullName evidence="1">Uncharacterized protein</fullName>
    </submittedName>
</protein>
<reference evidence="1" key="1">
    <citation type="journal article" date="2021" name="Proc. Natl. Acad. Sci. U.S.A.">
        <title>A Catalog of Tens of Thousands of Viruses from Human Metagenomes Reveals Hidden Associations with Chronic Diseases.</title>
        <authorList>
            <person name="Tisza M.J."/>
            <person name="Buck C.B."/>
        </authorList>
    </citation>
    <scope>NUCLEOTIDE SEQUENCE</scope>
    <source>
        <strain evidence="1">CtabX13</strain>
    </source>
</reference>
<proteinExistence type="predicted"/>
<evidence type="ECO:0000313" key="1">
    <source>
        <dbReference type="EMBL" id="DAD74343.1"/>
    </source>
</evidence>
<name>A0A8S5LWW7_9CAUD</name>
<organism evidence="1">
    <name type="scientific">Siphoviridae sp. ctabX13</name>
    <dbReference type="NCBI Taxonomy" id="2826389"/>
    <lineage>
        <taxon>Viruses</taxon>
        <taxon>Duplodnaviria</taxon>
        <taxon>Heunggongvirae</taxon>
        <taxon>Uroviricota</taxon>
        <taxon>Caudoviricetes</taxon>
    </lineage>
</organism>
<sequence>MPEKLDGFTRSEKVVLEALAKLNEEQQKRLIKEAVADVLVGEG</sequence>